<dbReference type="SUPFAM" id="SSF53474">
    <property type="entry name" value="alpha/beta-Hydrolases"/>
    <property type="match status" value="1"/>
</dbReference>
<dbReference type="PANTHER" id="PTHR43918">
    <property type="entry name" value="ACETYLCHOLINESTERASE"/>
    <property type="match status" value="1"/>
</dbReference>
<gene>
    <name evidence="6" type="ORF">HGB38_20040</name>
</gene>
<keyword evidence="4" id="KW-1133">Transmembrane helix</keyword>
<keyword evidence="4" id="KW-0812">Transmembrane</keyword>
<dbReference type="EMBL" id="JAAXOS010000009">
    <property type="protein sequence ID" value="NKY28497.1"/>
    <property type="molecule type" value="Genomic_DNA"/>
</dbReference>
<evidence type="ECO:0000256" key="1">
    <source>
        <dbReference type="ARBA" id="ARBA00005964"/>
    </source>
</evidence>
<dbReference type="PROSITE" id="PS00122">
    <property type="entry name" value="CARBOXYLESTERASE_B_1"/>
    <property type="match status" value="1"/>
</dbReference>
<dbReference type="Proteomes" id="UP000540698">
    <property type="component" value="Unassembled WGS sequence"/>
</dbReference>
<dbReference type="InterPro" id="IPR029058">
    <property type="entry name" value="AB_hydrolase_fold"/>
</dbReference>
<dbReference type="InterPro" id="IPR050654">
    <property type="entry name" value="AChE-related_enzymes"/>
</dbReference>
<feature type="domain" description="Carboxylesterase type B" evidence="5">
    <location>
        <begin position="36"/>
        <end position="530"/>
    </location>
</feature>
<evidence type="ECO:0000256" key="4">
    <source>
        <dbReference type="SAM" id="Phobius"/>
    </source>
</evidence>
<accession>A0A7X6L677</accession>
<dbReference type="GO" id="GO:0052689">
    <property type="term" value="F:carboxylic ester hydrolase activity"/>
    <property type="evidence" value="ECO:0007669"/>
    <property type="project" value="TreeGrafter"/>
</dbReference>
<evidence type="ECO:0000256" key="3">
    <source>
        <dbReference type="RuleBase" id="RU361235"/>
    </source>
</evidence>
<dbReference type="Pfam" id="PF00135">
    <property type="entry name" value="COesterase"/>
    <property type="match status" value="1"/>
</dbReference>
<evidence type="ECO:0000313" key="7">
    <source>
        <dbReference type="Proteomes" id="UP000540698"/>
    </source>
</evidence>
<dbReference type="PANTHER" id="PTHR43918:SF4">
    <property type="entry name" value="CARBOXYLIC ESTER HYDROLASE"/>
    <property type="match status" value="1"/>
</dbReference>
<protein>
    <recommendedName>
        <fullName evidence="3">Carboxylic ester hydrolase</fullName>
        <ecNumber evidence="3">3.1.1.-</ecNumber>
    </recommendedName>
</protein>
<feature type="signal peptide" evidence="3">
    <location>
        <begin position="1"/>
        <end position="21"/>
    </location>
</feature>
<dbReference type="Gene3D" id="3.40.50.1820">
    <property type="entry name" value="alpha/beta hydrolase"/>
    <property type="match status" value="1"/>
</dbReference>
<reference evidence="6 7" key="1">
    <citation type="submission" date="2020-04" db="EMBL/GenBank/DDBJ databases">
        <title>MicrobeNet Type strains.</title>
        <authorList>
            <person name="Nicholson A.C."/>
        </authorList>
    </citation>
    <scope>NUCLEOTIDE SEQUENCE [LARGE SCALE GENOMIC DNA]</scope>
    <source>
        <strain evidence="6 7">DSM 44956</strain>
    </source>
</reference>
<feature type="transmembrane region" description="Helical" evidence="4">
    <location>
        <begin position="446"/>
        <end position="469"/>
    </location>
</feature>
<dbReference type="InterPro" id="IPR019819">
    <property type="entry name" value="Carboxylesterase_B_CS"/>
</dbReference>
<dbReference type="RefSeq" id="WP_062973416.1">
    <property type="nucleotide sequence ID" value="NZ_JAAXOS010000009.1"/>
</dbReference>
<evidence type="ECO:0000313" key="6">
    <source>
        <dbReference type="EMBL" id="NKY28497.1"/>
    </source>
</evidence>
<dbReference type="PROSITE" id="PS00941">
    <property type="entry name" value="CARBOXYLESTERASE_B_2"/>
    <property type="match status" value="1"/>
</dbReference>
<evidence type="ECO:0000256" key="2">
    <source>
        <dbReference type="ARBA" id="ARBA00022801"/>
    </source>
</evidence>
<keyword evidence="3" id="KW-0732">Signal</keyword>
<keyword evidence="2 3" id="KW-0378">Hydrolase</keyword>
<proteinExistence type="inferred from homology"/>
<sequence>MIRSIVRTALALTVAAGVCFAGTPPPVAASAPLGVLVTGGEVSGRAADGVVEYLGIPFAAPTGGEARFGPPRPVPPWPGVRPAREHGPQCAQNGYLPDVPPIGQISEDCLTIDVYAPDRARDRPLPVMVFFYGGGYINGSNSEYDGPTRMVADGDVIVAVPNYRLGPFGFMSLPELTAESGGATGTVGIQDQQAALRWVRDNAPAFGGDPGNVTIFGESAGGVSVCTHFAAPGSEALFAKAIIQSGACAQAPLAPVDPGDAFARSQRYAERVGCGDPATRLACLRALPVAALLDAPNVEADGQTPVWVPSIDGVVITRTLDAALVGDARKTPLIVGSTSAEGALSVAETDYARGRVPDAASYERYVRESFGADAERVLARYPLDRYPSPAAAQIAVITDSRFACPALFTSRTARDAGHPLWQYEVDQAPLGAANPVLPGAFHSSELFYLFTGFMGVPIPWTGASAAFAARMQRWWTTFAHTGDPNDPGPPEWPAWPESTWPGSDGPALIMRATGSVVTQDFAATHDCAFWAERDR</sequence>
<keyword evidence="7" id="KW-1185">Reference proteome</keyword>
<evidence type="ECO:0000259" key="5">
    <source>
        <dbReference type="Pfam" id="PF00135"/>
    </source>
</evidence>
<keyword evidence="4" id="KW-0472">Membrane</keyword>
<name>A0A7X6L677_9NOCA</name>
<dbReference type="AlphaFoldDB" id="A0A7X6L677"/>
<dbReference type="InterPro" id="IPR019826">
    <property type="entry name" value="Carboxylesterase_B_AS"/>
</dbReference>
<organism evidence="6 7">
    <name type="scientific">Nocardia gamkensis</name>
    <dbReference type="NCBI Taxonomy" id="352869"/>
    <lineage>
        <taxon>Bacteria</taxon>
        <taxon>Bacillati</taxon>
        <taxon>Actinomycetota</taxon>
        <taxon>Actinomycetes</taxon>
        <taxon>Mycobacteriales</taxon>
        <taxon>Nocardiaceae</taxon>
        <taxon>Nocardia</taxon>
    </lineage>
</organism>
<dbReference type="InterPro" id="IPR002018">
    <property type="entry name" value="CarbesteraseB"/>
</dbReference>
<dbReference type="EC" id="3.1.1.-" evidence="3"/>
<feature type="chain" id="PRO_5039746993" description="Carboxylic ester hydrolase" evidence="3">
    <location>
        <begin position="22"/>
        <end position="535"/>
    </location>
</feature>
<comment type="similarity">
    <text evidence="1 3">Belongs to the type-B carboxylesterase/lipase family.</text>
</comment>
<comment type="caution">
    <text evidence="6">The sequence shown here is derived from an EMBL/GenBank/DDBJ whole genome shotgun (WGS) entry which is preliminary data.</text>
</comment>